<dbReference type="InterPro" id="IPR004837">
    <property type="entry name" value="NaCa_Exmemb"/>
</dbReference>
<dbReference type="Pfam" id="PF01699">
    <property type="entry name" value="Na_Ca_ex"/>
    <property type="match status" value="2"/>
</dbReference>
<feature type="transmembrane region" description="Helical" evidence="18">
    <location>
        <begin position="796"/>
        <end position="815"/>
    </location>
</feature>
<evidence type="ECO:0000256" key="2">
    <source>
        <dbReference type="ARBA" id="ARBA00007489"/>
    </source>
</evidence>
<evidence type="ECO:0000256" key="13">
    <source>
        <dbReference type="ARBA" id="ARBA00023065"/>
    </source>
</evidence>
<feature type="transmembrane region" description="Helical" evidence="18">
    <location>
        <begin position="32"/>
        <end position="54"/>
    </location>
</feature>
<dbReference type="Gene3D" id="2.60.40.2030">
    <property type="match status" value="2"/>
</dbReference>
<keyword evidence="22" id="KW-1185">Reference proteome</keyword>
<dbReference type="InterPro" id="IPR038081">
    <property type="entry name" value="CalX-like_sf"/>
</dbReference>
<keyword evidence="15" id="KW-0325">Glycoprotein</keyword>
<evidence type="ECO:0000256" key="6">
    <source>
        <dbReference type="ARBA" id="ARBA00022723"/>
    </source>
</evidence>
<reference evidence="21" key="3">
    <citation type="submission" date="2015-06" db="UniProtKB">
        <authorList>
            <consortium name="EnsemblProtists"/>
        </authorList>
    </citation>
    <scope>IDENTIFICATION</scope>
</reference>
<comment type="similarity">
    <text evidence="2">Belongs to the Ca(2+):cation antiporter (CaCA) (TC 2.A.19) family. SLC8 subfamily.</text>
</comment>
<comment type="subcellular location">
    <subcellularLocation>
        <location evidence="1">Cell membrane</location>
        <topology evidence="1">Multi-pass membrane protein</topology>
    </subcellularLocation>
</comment>
<evidence type="ECO:0000256" key="14">
    <source>
        <dbReference type="ARBA" id="ARBA00023136"/>
    </source>
</evidence>
<dbReference type="GO" id="GO:0005432">
    <property type="term" value="F:calcium:sodium antiporter activity"/>
    <property type="evidence" value="ECO:0007669"/>
    <property type="project" value="InterPro"/>
</dbReference>
<reference evidence="20 22" key="1">
    <citation type="journal article" date="2012" name="Nature">
        <title>Algal genomes reveal evolutionary mosaicism and the fate of nucleomorphs.</title>
        <authorList>
            <consortium name="DOE Joint Genome Institute"/>
            <person name="Curtis B.A."/>
            <person name="Tanifuji G."/>
            <person name="Burki F."/>
            <person name="Gruber A."/>
            <person name="Irimia M."/>
            <person name="Maruyama S."/>
            <person name="Arias M.C."/>
            <person name="Ball S.G."/>
            <person name="Gile G.H."/>
            <person name="Hirakawa Y."/>
            <person name="Hopkins J.F."/>
            <person name="Kuo A."/>
            <person name="Rensing S.A."/>
            <person name="Schmutz J."/>
            <person name="Symeonidi A."/>
            <person name="Elias M."/>
            <person name="Eveleigh R.J."/>
            <person name="Herman E.K."/>
            <person name="Klute M.J."/>
            <person name="Nakayama T."/>
            <person name="Obornik M."/>
            <person name="Reyes-Prieto A."/>
            <person name="Armbrust E.V."/>
            <person name="Aves S.J."/>
            <person name="Beiko R.G."/>
            <person name="Coutinho P."/>
            <person name="Dacks J.B."/>
            <person name="Durnford D.G."/>
            <person name="Fast N.M."/>
            <person name="Green B.R."/>
            <person name="Grisdale C.J."/>
            <person name="Hempel F."/>
            <person name="Henrissat B."/>
            <person name="Hoppner M.P."/>
            <person name="Ishida K."/>
            <person name="Kim E."/>
            <person name="Koreny L."/>
            <person name="Kroth P.G."/>
            <person name="Liu Y."/>
            <person name="Malik S.B."/>
            <person name="Maier U.G."/>
            <person name="McRose D."/>
            <person name="Mock T."/>
            <person name="Neilson J.A."/>
            <person name="Onodera N.T."/>
            <person name="Poole A.M."/>
            <person name="Pritham E.J."/>
            <person name="Richards T.A."/>
            <person name="Rocap G."/>
            <person name="Roy S.W."/>
            <person name="Sarai C."/>
            <person name="Schaack S."/>
            <person name="Shirato S."/>
            <person name="Slamovits C.H."/>
            <person name="Spencer D.F."/>
            <person name="Suzuki S."/>
            <person name="Worden A.Z."/>
            <person name="Zauner S."/>
            <person name="Barry K."/>
            <person name="Bell C."/>
            <person name="Bharti A.K."/>
            <person name="Crow J.A."/>
            <person name="Grimwood J."/>
            <person name="Kramer R."/>
            <person name="Lindquist E."/>
            <person name="Lucas S."/>
            <person name="Salamov A."/>
            <person name="McFadden G.I."/>
            <person name="Lane C.E."/>
            <person name="Keeling P.J."/>
            <person name="Gray M.W."/>
            <person name="Grigoriev I.V."/>
            <person name="Archibald J.M."/>
        </authorList>
    </citation>
    <scope>NUCLEOTIDE SEQUENCE</scope>
    <source>
        <strain evidence="20 22">CCMP2712</strain>
    </source>
</reference>
<gene>
    <name evidence="20" type="ORF">GUITHDRAFT_103027</name>
</gene>
<accession>L1JRM7</accession>
<protein>
    <recommendedName>
        <fullName evidence="19">Calx-beta domain-containing protein</fullName>
    </recommendedName>
</protein>
<keyword evidence="14 18" id="KW-0472">Membrane</keyword>
<dbReference type="Gene3D" id="1.20.1420.30">
    <property type="entry name" value="NCX, central ion-binding region"/>
    <property type="match status" value="2"/>
</dbReference>
<comment type="catalytic activity">
    <reaction evidence="17">
        <text>Ca(2+)(in) + 3 Na(+)(out) = Ca(2+)(out) + 3 Na(+)(in)</text>
        <dbReference type="Rhea" id="RHEA:69955"/>
        <dbReference type="ChEBI" id="CHEBI:29101"/>
        <dbReference type="ChEBI" id="CHEBI:29108"/>
    </reaction>
</comment>
<keyword evidence="4" id="KW-1003">Cell membrane</keyword>
<organism evidence="20">
    <name type="scientific">Guillardia theta (strain CCMP2712)</name>
    <name type="common">Cryptophyte</name>
    <dbReference type="NCBI Taxonomy" id="905079"/>
    <lineage>
        <taxon>Eukaryota</taxon>
        <taxon>Cryptophyceae</taxon>
        <taxon>Pyrenomonadales</taxon>
        <taxon>Geminigeraceae</taxon>
        <taxon>Guillardia</taxon>
    </lineage>
</organism>
<keyword evidence="8" id="KW-0677">Repeat</keyword>
<feature type="domain" description="Calx-beta" evidence="19">
    <location>
        <begin position="425"/>
        <end position="526"/>
    </location>
</feature>
<feature type="transmembrane region" description="Helical" evidence="18">
    <location>
        <begin position="191"/>
        <end position="214"/>
    </location>
</feature>
<dbReference type="PaxDb" id="55529-EKX51107"/>
<dbReference type="RefSeq" id="XP_005838087.1">
    <property type="nucleotide sequence ID" value="XM_005838030.1"/>
</dbReference>
<keyword evidence="6" id="KW-0479">Metal-binding</keyword>
<dbReference type="GO" id="GO:0007154">
    <property type="term" value="P:cell communication"/>
    <property type="evidence" value="ECO:0007669"/>
    <property type="project" value="InterPro"/>
</dbReference>
<dbReference type="GO" id="GO:0046872">
    <property type="term" value="F:metal ion binding"/>
    <property type="evidence" value="ECO:0007669"/>
    <property type="project" value="UniProtKB-KW"/>
</dbReference>
<dbReference type="GO" id="GO:0005516">
    <property type="term" value="F:calmodulin binding"/>
    <property type="evidence" value="ECO:0007669"/>
    <property type="project" value="UniProtKB-KW"/>
</dbReference>
<keyword evidence="3" id="KW-0813">Transport</keyword>
<feature type="transmembrane region" description="Helical" evidence="18">
    <location>
        <begin position="134"/>
        <end position="153"/>
    </location>
</feature>
<evidence type="ECO:0000256" key="3">
    <source>
        <dbReference type="ARBA" id="ARBA00022448"/>
    </source>
</evidence>
<feature type="transmembrane region" description="Helical" evidence="18">
    <location>
        <begin position="755"/>
        <end position="775"/>
    </location>
</feature>
<dbReference type="AlphaFoldDB" id="L1JRM7"/>
<dbReference type="OrthoDB" id="418484at2759"/>
<dbReference type="PRINTS" id="PR01259">
    <property type="entry name" value="NACAEXCHNGR"/>
</dbReference>
<dbReference type="EMBL" id="JH992976">
    <property type="protein sequence ID" value="EKX51107.1"/>
    <property type="molecule type" value="Genomic_DNA"/>
</dbReference>
<feature type="domain" description="Calx-beta" evidence="19">
    <location>
        <begin position="315"/>
        <end position="410"/>
    </location>
</feature>
<feature type="transmembrane region" description="Helical" evidence="18">
    <location>
        <begin position="688"/>
        <end position="707"/>
    </location>
</feature>
<dbReference type="InterPro" id="IPR051171">
    <property type="entry name" value="CaCA"/>
</dbReference>
<evidence type="ECO:0000259" key="19">
    <source>
        <dbReference type="SMART" id="SM00237"/>
    </source>
</evidence>
<dbReference type="GO" id="GO:0005886">
    <property type="term" value="C:plasma membrane"/>
    <property type="evidence" value="ECO:0007669"/>
    <property type="project" value="UniProtKB-SubCell"/>
</dbReference>
<keyword evidence="12" id="KW-0915">Sodium</keyword>
<evidence type="ECO:0000256" key="15">
    <source>
        <dbReference type="ARBA" id="ARBA00023180"/>
    </source>
</evidence>
<dbReference type="Pfam" id="PF03160">
    <property type="entry name" value="Calx-beta"/>
    <property type="match status" value="2"/>
</dbReference>
<proteinExistence type="inferred from homology"/>
<evidence type="ECO:0000256" key="5">
    <source>
        <dbReference type="ARBA" id="ARBA00022692"/>
    </source>
</evidence>
<keyword evidence="7" id="KW-0732">Signal</keyword>
<sequence length="822" mass="91072">MSCCNPANGGEAGVYFLPIFPMEYEWDRGFRAFLYLVGLLWSFLGVSVLSDVFMTGIERVTNSTRKVRRPKLDSNGRAILVDGQEQYEEVQVLIWNPAVANLTLMALGSSTPEILLSVIEICFSGFYSGELGPGTVVGSAAFNLFVITALCMLSIPKSETRKIDGFLSFCITTVFSVFAYLWVYISVMDNVVTVAEAVITFCMFPLLTLMVYMADNGLYSKMFYTIARIRPDELDDETPPPAPMTSTPLESFRSFSALQTSRSIIEDGGKLFLRQNQSRVKYRHLALQSLMGGKKITPEDLQAPELYIEKNLMEAEAESLLPVIQFESPNFSFLETVGIAKLVVTRQGNLSVEADVEYQTRDGTAKNSVHYEQTSGVLHFDPFETEQTILIRILHDLEWNEDLEFTTELSVVDSQLVKLGGMYQAVVTIIDMDGPGVFEWVEKEPQFFLSSDSAAYLQLQRMKGCTGDVKIRVRTVDDSAQAGQHFVGMDELVSFKDCQASKTVKIRLQNFDKPEDAGEDYMVRFFVKIQDMDDGSGIVISEYDTIEVRVEHREQADEDEEITWTQQFKQALSVNGGQDMADASATGLVLHYISITWKLVAAFIPPPSIWDGWATFCVALGMIGVVTTLINDLASIFGCIIGLEDPVTAITIVALGTSLPDTFASVLSIRADDNADNAVGNVTGSNSINVFLGLGLPWTIAAIYWHYTPPTARWLETYQGTPGNRPRMYPSVQNNNAFLPENGGNGGFVVAGGNLGFNTIYFTILTVIAISTLLLRRFVYGHELGGEGMINKVSAALFLLLWFAYIIVASLQTYYPSSFPAF</sequence>
<evidence type="ECO:0000256" key="16">
    <source>
        <dbReference type="ARBA" id="ARBA00023201"/>
    </source>
</evidence>
<dbReference type="SUPFAM" id="SSF141072">
    <property type="entry name" value="CalX-like"/>
    <property type="match status" value="2"/>
</dbReference>
<evidence type="ECO:0000313" key="22">
    <source>
        <dbReference type="Proteomes" id="UP000011087"/>
    </source>
</evidence>
<evidence type="ECO:0000256" key="8">
    <source>
        <dbReference type="ARBA" id="ARBA00022737"/>
    </source>
</evidence>
<dbReference type="SMART" id="SM00237">
    <property type="entry name" value="Calx_beta"/>
    <property type="match status" value="2"/>
</dbReference>
<evidence type="ECO:0000256" key="12">
    <source>
        <dbReference type="ARBA" id="ARBA00023053"/>
    </source>
</evidence>
<evidence type="ECO:0000313" key="20">
    <source>
        <dbReference type="EMBL" id="EKX51107.1"/>
    </source>
</evidence>
<dbReference type="InterPro" id="IPR004836">
    <property type="entry name" value="Na_Ca_Ex"/>
</dbReference>
<keyword evidence="16" id="KW-0739">Sodium transport</keyword>
<keyword evidence="13" id="KW-0406">Ion transport</keyword>
<dbReference type="eggNOG" id="KOG1306">
    <property type="taxonomic scope" value="Eukaryota"/>
</dbReference>
<evidence type="ECO:0000256" key="10">
    <source>
        <dbReference type="ARBA" id="ARBA00022860"/>
    </source>
</evidence>
<keyword evidence="9" id="KW-0106">Calcium</keyword>
<keyword evidence="10" id="KW-0112">Calmodulin-binding</keyword>
<reference evidence="22" key="2">
    <citation type="submission" date="2012-11" db="EMBL/GenBank/DDBJ databases">
        <authorList>
            <person name="Kuo A."/>
            <person name="Curtis B.A."/>
            <person name="Tanifuji G."/>
            <person name="Burki F."/>
            <person name="Gruber A."/>
            <person name="Irimia M."/>
            <person name="Maruyama S."/>
            <person name="Arias M.C."/>
            <person name="Ball S.G."/>
            <person name="Gile G.H."/>
            <person name="Hirakawa Y."/>
            <person name="Hopkins J.F."/>
            <person name="Rensing S.A."/>
            <person name="Schmutz J."/>
            <person name="Symeonidi A."/>
            <person name="Elias M."/>
            <person name="Eveleigh R.J."/>
            <person name="Herman E.K."/>
            <person name="Klute M.J."/>
            <person name="Nakayama T."/>
            <person name="Obornik M."/>
            <person name="Reyes-Prieto A."/>
            <person name="Armbrust E.V."/>
            <person name="Aves S.J."/>
            <person name="Beiko R.G."/>
            <person name="Coutinho P."/>
            <person name="Dacks J.B."/>
            <person name="Durnford D.G."/>
            <person name="Fast N.M."/>
            <person name="Green B.R."/>
            <person name="Grisdale C."/>
            <person name="Hempe F."/>
            <person name="Henrissat B."/>
            <person name="Hoppner M.P."/>
            <person name="Ishida K.-I."/>
            <person name="Kim E."/>
            <person name="Koreny L."/>
            <person name="Kroth P.G."/>
            <person name="Liu Y."/>
            <person name="Malik S.-B."/>
            <person name="Maier U.G."/>
            <person name="McRose D."/>
            <person name="Mock T."/>
            <person name="Neilson J.A."/>
            <person name="Onodera N.T."/>
            <person name="Poole A.M."/>
            <person name="Pritham E.J."/>
            <person name="Richards T.A."/>
            <person name="Rocap G."/>
            <person name="Roy S.W."/>
            <person name="Sarai C."/>
            <person name="Schaack S."/>
            <person name="Shirato S."/>
            <person name="Slamovits C.H."/>
            <person name="Spencer D.F."/>
            <person name="Suzuki S."/>
            <person name="Worden A.Z."/>
            <person name="Zauner S."/>
            <person name="Barry K."/>
            <person name="Bell C."/>
            <person name="Bharti A.K."/>
            <person name="Crow J.A."/>
            <person name="Grimwood J."/>
            <person name="Kramer R."/>
            <person name="Lindquist E."/>
            <person name="Lucas S."/>
            <person name="Salamov A."/>
            <person name="McFadden G.I."/>
            <person name="Lane C.E."/>
            <person name="Keeling P.J."/>
            <person name="Gray M.W."/>
            <person name="Grigoriev I.V."/>
            <person name="Archibald J.M."/>
        </authorList>
    </citation>
    <scope>NUCLEOTIDE SEQUENCE</scope>
    <source>
        <strain evidence="22">CCMP2712</strain>
    </source>
</reference>
<dbReference type="PANTHER" id="PTHR11878:SF65">
    <property type="entry name" value="NA_CA-EXCHANGE PROTEIN, ISOFORM G"/>
    <property type="match status" value="1"/>
</dbReference>
<evidence type="ECO:0000313" key="21">
    <source>
        <dbReference type="EnsemblProtists" id="EKX51107"/>
    </source>
</evidence>
<dbReference type="EnsemblProtists" id="EKX51107">
    <property type="protein sequence ID" value="EKX51107"/>
    <property type="gene ID" value="GUITHDRAFT_103027"/>
</dbReference>
<dbReference type="Proteomes" id="UP000011087">
    <property type="component" value="Unassembled WGS sequence"/>
</dbReference>
<evidence type="ECO:0000256" key="4">
    <source>
        <dbReference type="ARBA" id="ARBA00022475"/>
    </source>
</evidence>
<name>L1JRM7_GUITC</name>
<keyword evidence="11 18" id="KW-1133">Transmembrane helix</keyword>
<dbReference type="PANTHER" id="PTHR11878">
    <property type="entry name" value="SODIUM/CALCIUM EXCHANGER"/>
    <property type="match status" value="1"/>
</dbReference>
<evidence type="ECO:0000256" key="9">
    <source>
        <dbReference type="ARBA" id="ARBA00022837"/>
    </source>
</evidence>
<dbReference type="InterPro" id="IPR003644">
    <property type="entry name" value="Calx_beta"/>
</dbReference>
<evidence type="ECO:0000256" key="18">
    <source>
        <dbReference type="SAM" id="Phobius"/>
    </source>
</evidence>
<evidence type="ECO:0000256" key="11">
    <source>
        <dbReference type="ARBA" id="ARBA00022989"/>
    </source>
</evidence>
<evidence type="ECO:0000256" key="1">
    <source>
        <dbReference type="ARBA" id="ARBA00004651"/>
    </source>
</evidence>
<dbReference type="GeneID" id="17307932"/>
<dbReference type="InterPro" id="IPR044880">
    <property type="entry name" value="NCX_ion-bd_dom_sf"/>
</dbReference>
<evidence type="ECO:0000256" key="7">
    <source>
        <dbReference type="ARBA" id="ARBA00022729"/>
    </source>
</evidence>
<dbReference type="HOGENOM" id="CLU_012872_1_0_1"/>
<evidence type="ECO:0000256" key="17">
    <source>
        <dbReference type="ARBA" id="ARBA00033667"/>
    </source>
</evidence>
<keyword evidence="5 18" id="KW-0812">Transmembrane</keyword>
<dbReference type="OMA" id="VEMANYH"/>
<dbReference type="KEGG" id="gtt:GUITHDRAFT_103027"/>
<feature type="transmembrane region" description="Helical" evidence="18">
    <location>
        <begin position="165"/>
        <end position="185"/>
    </location>
</feature>